<dbReference type="RefSeq" id="XP_014144792.1">
    <property type="nucleotide sequence ID" value="XM_014289317.1"/>
</dbReference>
<dbReference type="GeneID" id="25917082"/>
<dbReference type="Proteomes" id="UP000054560">
    <property type="component" value="Unassembled WGS sequence"/>
</dbReference>
<feature type="non-terminal residue" evidence="1">
    <location>
        <position position="57"/>
    </location>
</feature>
<evidence type="ECO:0000313" key="1">
    <source>
        <dbReference type="EMBL" id="KNC70890.1"/>
    </source>
</evidence>
<name>A0A0L0F2E4_9EUKA</name>
<evidence type="ECO:0000313" key="2">
    <source>
        <dbReference type="Proteomes" id="UP000054560"/>
    </source>
</evidence>
<reference evidence="1 2" key="1">
    <citation type="submission" date="2011-02" db="EMBL/GenBank/DDBJ databases">
        <title>The Genome Sequence of Sphaeroforma arctica JP610.</title>
        <authorList>
            <consortium name="The Broad Institute Genome Sequencing Platform"/>
            <person name="Russ C."/>
            <person name="Cuomo C."/>
            <person name="Young S.K."/>
            <person name="Zeng Q."/>
            <person name="Gargeya S."/>
            <person name="Alvarado L."/>
            <person name="Berlin A."/>
            <person name="Chapman S.B."/>
            <person name="Chen Z."/>
            <person name="Freedman E."/>
            <person name="Gellesch M."/>
            <person name="Goldberg J."/>
            <person name="Griggs A."/>
            <person name="Gujja S."/>
            <person name="Heilman E."/>
            <person name="Heiman D."/>
            <person name="Howarth C."/>
            <person name="Mehta T."/>
            <person name="Neiman D."/>
            <person name="Pearson M."/>
            <person name="Roberts A."/>
            <person name="Saif S."/>
            <person name="Shea T."/>
            <person name="Shenoy N."/>
            <person name="Sisk P."/>
            <person name="Stolte C."/>
            <person name="Sykes S."/>
            <person name="White J."/>
            <person name="Yandava C."/>
            <person name="Burger G."/>
            <person name="Gray M.W."/>
            <person name="Holland P.W.H."/>
            <person name="King N."/>
            <person name="Lang F.B.F."/>
            <person name="Roger A.J."/>
            <person name="Ruiz-Trillo I."/>
            <person name="Haas B."/>
            <person name="Nusbaum C."/>
            <person name="Birren B."/>
        </authorList>
    </citation>
    <scope>NUCLEOTIDE SEQUENCE [LARGE SCALE GENOMIC DNA]</scope>
    <source>
        <strain evidence="1 2">JP610</strain>
    </source>
</reference>
<sequence>MCTYGHTYREAFVQNHMLKTTYNDNGDEGRSLDVGLQEKVEVNVSLPLLKVLNTMWE</sequence>
<organism evidence="1 2">
    <name type="scientific">Sphaeroforma arctica JP610</name>
    <dbReference type="NCBI Taxonomy" id="667725"/>
    <lineage>
        <taxon>Eukaryota</taxon>
        <taxon>Ichthyosporea</taxon>
        <taxon>Ichthyophonida</taxon>
        <taxon>Sphaeroforma</taxon>
    </lineage>
</organism>
<keyword evidence="2" id="KW-1185">Reference proteome</keyword>
<gene>
    <name evidence="1" type="ORF">SARC_16578</name>
</gene>
<dbReference type="AlphaFoldDB" id="A0A0L0F2E4"/>
<accession>A0A0L0F2E4</accession>
<protein>
    <submittedName>
        <fullName evidence="1">Uncharacterized protein</fullName>
    </submittedName>
</protein>
<proteinExistence type="predicted"/>
<dbReference type="EMBL" id="KQ250022">
    <property type="protein sequence ID" value="KNC70890.1"/>
    <property type="molecule type" value="Genomic_DNA"/>
</dbReference>